<dbReference type="AlphaFoldDB" id="S9QDG6"/>
<dbReference type="Pfam" id="PF07244">
    <property type="entry name" value="POTRA"/>
    <property type="match status" value="1"/>
</dbReference>
<evidence type="ECO:0000259" key="4">
    <source>
        <dbReference type="Pfam" id="PF01103"/>
    </source>
</evidence>
<evidence type="ECO:0000259" key="5">
    <source>
        <dbReference type="Pfam" id="PF07244"/>
    </source>
</evidence>
<evidence type="ECO:0000313" key="6">
    <source>
        <dbReference type="EMBL" id="EPX79476.1"/>
    </source>
</evidence>
<keyword evidence="3" id="KW-0472">Membrane</keyword>
<dbReference type="PATRIC" id="fig|1123360.3.peg.2279"/>
<dbReference type="Pfam" id="PF01103">
    <property type="entry name" value="Omp85"/>
    <property type="match status" value="1"/>
</dbReference>
<proteinExistence type="predicted"/>
<dbReference type="Proteomes" id="UP000015351">
    <property type="component" value="Unassembled WGS sequence"/>
</dbReference>
<gene>
    <name evidence="6" type="ORF">thalar_02301</name>
</gene>
<evidence type="ECO:0000256" key="2">
    <source>
        <dbReference type="ARBA" id="ARBA00022452"/>
    </source>
</evidence>
<dbReference type="PANTHER" id="PTHR12815:SF42">
    <property type="entry name" value="BACTERIAL SURFACE ANTIGEN (D15) DOMAIN-CONTAINING PROTEIN"/>
    <property type="match status" value="1"/>
</dbReference>
<evidence type="ECO:0000313" key="7">
    <source>
        <dbReference type="Proteomes" id="UP000015351"/>
    </source>
</evidence>
<keyword evidence="2" id="KW-1134">Transmembrane beta strand</keyword>
<feature type="domain" description="POTRA" evidence="5">
    <location>
        <begin position="202"/>
        <end position="261"/>
    </location>
</feature>
<dbReference type="InterPro" id="IPR010827">
    <property type="entry name" value="BamA/TamA_POTRA"/>
</dbReference>
<evidence type="ECO:0000256" key="3">
    <source>
        <dbReference type="ARBA" id="ARBA00023136"/>
    </source>
</evidence>
<accession>S9QDG6</accession>
<dbReference type="eggNOG" id="COG0729">
    <property type="taxonomic scope" value="Bacteria"/>
</dbReference>
<dbReference type="Gene3D" id="2.40.160.50">
    <property type="entry name" value="membrane protein fhac: a member of the omp85/tpsb transporter family"/>
    <property type="match status" value="1"/>
</dbReference>
<comment type="caution">
    <text evidence="6">The sequence shown here is derived from an EMBL/GenBank/DDBJ whole genome shotgun (WGS) entry which is preliminary data.</text>
</comment>
<sequence length="601" mass="63676">MWKMKPVGFALSFVGLVLWGGAALALDSVQVRFKGYGDAELLRSINAASTLKTLVGNADTTGGDVVAAARSDYANIVEVMYANAYYSSVVSILIDGREAALIDPFREPANISSVQIIVQPGKAFRFGGTRIGPLVDRTPLDNGFQTGAPALADVVRDATKDAVDDWRGVGFAKAKVANQSVLARHAAAQLDVDVDISTGPRVKFGNTRVTGETTVREKRIRKIAGLPTGQVYDPKAVADAASRLRKTGTFKSVQVTEAEEVAPDGSMDMQISVVDRKPRRIGGGVEFSSLDGLTLSGYWLHRNLLGGAEEFRVDGEVAQIAGDASGVDYSLSFRFEKPAAYGPDTLLFAKGGLFYLDEPDFEEKKLEFVVGLSREIGDNLTAELGLGYGYSRITDLYTGTPTKREVQLVSVPFALTYDTRDDRLDAKDGVYLKGEVTPFYETIRSQTGAHLSFDARAYRALGGEDRTVLAGRLQLGSLLGLDVQDAPPAFLFYSGGGGTVRGQPYQSLGVPVVGGSFGGGAFAALSGEVRHSLNDTFGLVAFVDAGYIGASGFGDGDWHAGAGVGLRYKTPVGPIRLDVAAPVAGDTGSGVQLYVGIGQAF</sequence>
<keyword evidence="7" id="KW-1185">Reference proteome</keyword>
<name>S9QDG6_9RHOB</name>
<comment type="subcellular location">
    <subcellularLocation>
        <location evidence="1">Membrane</location>
    </subcellularLocation>
</comment>
<dbReference type="Gene3D" id="3.10.20.310">
    <property type="entry name" value="membrane protein fhac"/>
    <property type="match status" value="1"/>
</dbReference>
<organism evidence="6 7">
    <name type="scientific">Litoreibacter arenae DSM 19593</name>
    <dbReference type="NCBI Taxonomy" id="1123360"/>
    <lineage>
        <taxon>Bacteria</taxon>
        <taxon>Pseudomonadati</taxon>
        <taxon>Pseudomonadota</taxon>
        <taxon>Alphaproteobacteria</taxon>
        <taxon>Rhodobacterales</taxon>
        <taxon>Roseobacteraceae</taxon>
        <taxon>Litoreibacter</taxon>
    </lineage>
</organism>
<reference evidence="7" key="1">
    <citation type="journal article" date="2013" name="Stand. Genomic Sci.">
        <title>Genome sequence of the Litoreibacter arenae type strain (DSM 19593(T)), a member of the Roseobacter clade isolated from sea sand.</title>
        <authorList>
            <person name="Riedel T."/>
            <person name="Fiebig A."/>
            <person name="Petersen J."/>
            <person name="Gronow S."/>
            <person name="Kyrpides N.C."/>
            <person name="Goker M."/>
            <person name="Klenk H.P."/>
        </authorList>
    </citation>
    <scope>NUCLEOTIDE SEQUENCE [LARGE SCALE GENOMIC DNA]</scope>
    <source>
        <strain evidence="7">DSM 19593</strain>
    </source>
</reference>
<dbReference type="InterPro" id="IPR039910">
    <property type="entry name" value="D15-like"/>
</dbReference>
<dbReference type="InterPro" id="IPR000184">
    <property type="entry name" value="Bac_surfAg_D15"/>
</dbReference>
<dbReference type="HOGENOM" id="CLU_018618_0_1_5"/>
<dbReference type="EMBL" id="AONI01000010">
    <property type="protein sequence ID" value="EPX79476.1"/>
    <property type="molecule type" value="Genomic_DNA"/>
</dbReference>
<feature type="domain" description="Bacterial surface antigen (D15)" evidence="4">
    <location>
        <begin position="303"/>
        <end position="601"/>
    </location>
</feature>
<protein>
    <submittedName>
        <fullName evidence="6">Outer membrane protein</fullName>
    </submittedName>
</protein>
<evidence type="ECO:0000256" key="1">
    <source>
        <dbReference type="ARBA" id="ARBA00004370"/>
    </source>
</evidence>
<keyword evidence="2" id="KW-0812">Transmembrane</keyword>
<dbReference type="PANTHER" id="PTHR12815">
    <property type="entry name" value="SORTING AND ASSEMBLY MACHINERY SAMM50 PROTEIN FAMILY MEMBER"/>
    <property type="match status" value="1"/>
</dbReference>
<dbReference type="STRING" id="1123360.thalar_02301"/>
<dbReference type="GO" id="GO:0019867">
    <property type="term" value="C:outer membrane"/>
    <property type="evidence" value="ECO:0007669"/>
    <property type="project" value="InterPro"/>
</dbReference>